<dbReference type="EMBL" id="SNRW01000573">
    <property type="protein sequence ID" value="KAA6400371.1"/>
    <property type="molecule type" value="Genomic_DNA"/>
</dbReference>
<evidence type="ECO:0000313" key="3">
    <source>
        <dbReference type="EMBL" id="KAA6400371.1"/>
    </source>
</evidence>
<accession>A0A5J4WZL4</accession>
<evidence type="ECO:0000313" key="4">
    <source>
        <dbReference type="Proteomes" id="UP000324800"/>
    </source>
</evidence>
<feature type="compositionally biased region" description="Acidic residues" evidence="1">
    <location>
        <begin position="205"/>
        <end position="225"/>
    </location>
</feature>
<protein>
    <submittedName>
        <fullName evidence="3">Uncharacterized protein</fullName>
    </submittedName>
</protein>
<proteinExistence type="predicted"/>
<keyword evidence="2" id="KW-0812">Transmembrane</keyword>
<dbReference type="AlphaFoldDB" id="A0A5J4WZL4"/>
<feature type="transmembrane region" description="Helical" evidence="2">
    <location>
        <begin position="52"/>
        <end position="77"/>
    </location>
</feature>
<feature type="compositionally biased region" description="Basic and acidic residues" evidence="1">
    <location>
        <begin position="246"/>
        <end position="259"/>
    </location>
</feature>
<feature type="transmembrane region" description="Helical" evidence="2">
    <location>
        <begin position="21"/>
        <end position="40"/>
    </location>
</feature>
<dbReference type="Proteomes" id="UP000324800">
    <property type="component" value="Unassembled WGS sequence"/>
</dbReference>
<keyword evidence="2" id="KW-0472">Membrane</keyword>
<sequence>MKKKKIIKEIMLMEIQEKNEIKWIAIIMVIIREVLVCEMHDDVCDDDDVNTIILLEIIIVVLEIIIVVLEIIIVDYFDHTIEMEKEEVKQDEKIRQLNNAYLVNVSENQKENDWDYLIDSEIQEQNNVIIIMSKMERLVMVNELEILEEVSALGILQVLISIGMIMNEEGINVLEIVILNVVIEEYYEGDQSKDLDLEEENEQEFDFQDNAEYEQDEQEEYDIYEAGESGDYYNYQGECYQEGQGEGDKESETDVRDDSAIDDEL</sequence>
<feature type="compositionally biased region" description="Low complexity" evidence="1">
    <location>
        <begin position="232"/>
        <end position="243"/>
    </location>
</feature>
<comment type="caution">
    <text evidence="3">The sequence shown here is derived from an EMBL/GenBank/DDBJ whole genome shotgun (WGS) entry which is preliminary data.</text>
</comment>
<feature type="region of interest" description="Disordered" evidence="1">
    <location>
        <begin position="205"/>
        <end position="265"/>
    </location>
</feature>
<keyword evidence="2" id="KW-1133">Transmembrane helix</keyword>
<gene>
    <name evidence="3" type="ORF">EZS28_004105</name>
</gene>
<name>A0A5J4WZL4_9EUKA</name>
<organism evidence="3 4">
    <name type="scientific">Streblomastix strix</name>
    <dbReference type="NCBI Taxonomy" id="222440"/>
    <lineage>
        <taxon>Eukaryota</taxon>
        <taxon>Metamonada</taxon>
        <taxon>Preaxostyla</taxon>
        <taxon>Oxymonadida</taxon>
        <taxon>Streblomastigidae</taxon>
        <taxon>Streblomastix</taxon>
    </lineage>
</organism>
<reference evidence="3 4" key="1">
    <citation type="submission" date="2019-03" db="EMBL/GenBank/DDBJ databases">
        <title>Single cell metagenomics reveals metabolic interactions within the superorganism composed of flagellate Streblomastix strix and complex community of Bacteroidetes bacteria on its surface.</title>
        <authorList>
            <person name="Treitli S.C."/>
            <person name="Kolisko M."/>
            <person name="Husnik F."/>
            <person name="Keeling P."/>
            <person name="Hampl V."/>
        </authorList>
    </citation>
    <scope>NUCLEOTIDE SEQUENCE [LARGE SCALE GENOMIC DNA]</scope>
    <source>
        <strain evidence="3">ST1C</strain>
    </source>
</reference>
<evidence type="ECO:0000256" key="2">
    <source>
        <dbReference type="SAM" id="Phobius"/>
    </source>
</evidence>
<evidence type="ECO:0000256" key="1">
    <source>
        <dbReference type="SAM" id="MobiDB-lite"/>
    </source>
</evidence>